<dbReference type="PANTHER" id="PTHR42818">
    <property type="entry name" value="SULFOPYRUVATE DECARBOXYLASE SUBUNIT ALPHA"/>
    <property type="match status" value="1"/>
</dbReference>
<accession>A0A2S8IUA5</accession>
<dbReference type="Gene3D" id="3.40.50.970">
    <property type="match status" value="1"/>
</dbReference>
<dbReference type="RefSeq" id="WP_105420813.1">
    <property type="nucleotide sequence ID" value="NZ_PUIO01000050.1"/>
</dbReference>
<evidence type="ECO:0000313" key="4">
    <source>
        <dbReference type="Proteomes" id="UP000239290"/>
    </source>
</evidence>
<dbReference type="InterPro" id="IPR029061">
    <property type="entry name" value="THDP-binding"/>
</dbReference>
<keyword evidence="2" id="KW-0456">Lyase</keyword>
<dbReference type="GO" id="GO:0000287">
    <property type="term" value="F:magnesium ion binding"/>
    <property type="evidence" value="ECO:0007669"/>
    <property type="project" value="UniProtKB-ARBA"/>
</dbReference>
<dbReference type="PANTHER" id="PTHR42818:SF1">
    <property type="entry name" value="SULFOPYRUVATE DECARBOXYLASE"/>
    <property type="match status" value="1"/>
</dbReference>
<comment type="caution">
    <text evidence="3">The sequence shown here is derived from an EMBL/GenBank/DDBJ whole genome shotgun (WGS) entry which is preliminary data.</text>
</comment>
<organism evidence="3 4">
    <name type="scientific">Rhodococcus opacus</name>
    <name type="common">Nocardia opaca</name>
    <dbReference type="NCBI Taxonomy" id="37919"/>
    <lineage>
        <taxon>Bacteria</taxon>
        <taxon>Bacillati</taxon>
        <taxon>Actinomycetota</taxon>
        <taxon>Actinomycetes</taxon>
        <taxon>Mycobacteriales</taxon>
        <taxon>Nocardiaceae</taxon>
        <taxon>Rhodococcus</taxon>
    </lineage>
</organism>
<dbReference type="GO" id="GO:0016831">
    <property type="term" value="F:carboxy-lyase activity"/>
    <property type="evidence" value="ECO:0007669"/>
    <property type="project" value="UniProtKB-KW"/>
</dbReference>
<proteinExistence type="predicted"/>
<protein>
    <submittedName>
        <fullName evidence="3">Phosphonopyruvate decarboxylase</fullName>
    </submittedName>
</protein>
<keyword evidence="3" id="KW-0670">Pyruvate</keyword>
<sequence>MNSTVSALGWQKSVFDVLREGDVKQIAYVPDAGHSYAIQAAIADPGIEDVVLTTEEEGVGVISGAWLGGQRAVLLMQSSGVGNCVNMFSLLEMCKFPFLTLVTMRGEYAEFNPWQIPMGSTTQQALELMGITVFRVDDPDQVGEIVSAAFDQAFLAGERVAVLLGQRLIGRKKWERK</sequence>
<dbReference type="SUPFAM" id="SSF52518">
    <property type="entry name" value="Thiamin diphosphate-binding fold (THDP-binding)"/>
    <property type="match status" value="1"/>
</dbReference>
<keyword evidence="1" id="KW-0210">Decarboxylase</keyword>
<dbReference type="EMBL" id="PUIO01000050">
    <property type="protein sequence ID" value="PQP18376.1"/>
    <property type="molecule type" value="Genomic_DNA"/>
</dbReference>
<evidence type="ECO:0000256" key="1">
    <source>
        <dbReference type="ARBA" id="ARBA00022793"/>
    </source>
</evidence>
<evidence type="ECO:0000313" key="3">
    <source>
        <dbReference type="EMBL" id="PQP18376.1"/>
    </source>
</evidence>
<dbReference type="Proteomes" id="UP000239290">
    <property type="component" value="Unassembled WGS sequence"/>
</dbReference>
<dbReference type="InterPro" id="IPR051818">
    <property type="entry name" value="TPP_dependent_decarboxylase"/>
</dbReference>
<name>A0A2S8IUA5_RHOOP</name>
<gene>
    <name evidence="3" type="ORF">C5613_32620</name>
</gene>
<dbReference type="AlphaFoldDB" id="A0A2S8IUA5"/>
<reference evidence="4" key="1">
    <citation type="submission" date="2018-02" db="EMBL/GenBank/DDBJ databases">
        <title>Draft genome sequencing of Rhodococcus opacus KU647198.</title>
        <authorList>
            <person name="Zheng B.-X."/>
        </authorList>
    </citation>
    <scope>NUCLEOTIDE SEQUENCE [LARGE SCALE GENOMIC DNA]</scope>
    <source>
        <strain evidence="4">04-OD7</strain>
    </source>
</reference>
<evidence type="ECO:0000256" key="2">
    <source>
        <dbReference type="ARBA" id="ARBA00023239"/>
    </source>
</evidence>